<feature type="region of interest" description="Disordered" evidence="7">
    <location>
        <begin position="324"/>
        <end position="359"/>
    </location>
</feature>
<evidence type="ECO:0000256" key="2">
    <source>
        <dbReference type="ARBA" id="ARBA00022448"/>
    </source>
</evidence>
<evidence type="ECO:0000313" key="9">
    <source>
        <dbReference type="Proteomes" id="UP000053758"/>
    </source>
</evidence>
<comment type="subcellular location">
    <subcellularLocation>
        <location evidence="1">Membrane</location>
        <topology evidence="1">Multi-pass membrane protein</topology>
    </subcellularLocation>
</comment>
<gene>
    <name evidence="8" type="ORF">PAN0_006c2941</name>
</gene>
<keyword evidence="5" id="KW-0406">Ion transport</keyword>
<keyword evidence="6" id="KW-0472">Membrane</keyword>
<protein>
    <submittedName>
        <fullName evidence="8">UPF0187-domain-containing protein</fullName>
    </submittedName>
</protein>
<reference evidence="8" key="1">
    <citation type="submission" date="2014-07" db="EMBL/GenBank/DDBJ databases">
        <title>Draft genome sequence of the yeast Pseudozyma antarctica JCM 10317 known as a producer of lipase B which used in a wide range of industrial applications.</title>
        <authorList>
            <person name="Morita T."/>
            <person name="Saika A."/>
            <person name="Koike H."/>
        </authorList>
    </citation>
    <scope>NUCLEOTIDE SEQUENCE</scope>
    <source>
        <strain evidence="8">JCM 10317</strain>
    </source>
</reference>
<evidence type="ECO:0000256" key="3">
    <source>
        <dbReference type="ARBA" id="ARBA00022692"/>
    </source>
</evidence>
<sequence>MIYTLPGALFVESVTATSEGGISKQPPRADCIAGWSETCARLPSRVSDHVCVAEQQGGEFSSPEIVDSVAHRRSLLRFAFQPHTSTFTIAIDPTASEATQARRIPAPCSEALPVAEMRRAMLRAEQLSDAVQPTILALLWCTLLVFVKRASLAESPPAWPTRARSFIDAAYFASPGSNDIGMDKTWADLDWAAYRVIASLSTVTGLLLAFRSNSAIDRWSTARRKWSDVQATSRSLLRLLSASLLGGSDAAAPVSIHEFARNQAYRAHIEATLATVPFFSISLMYEMRARSLELSSGRTSLVRSDLIDALPPAIIAATHRHRSSIPNANEADKAAEEEKRRLMQNTASPHVLRPRARSARDTHGDVISTNLALTALVVLQQSLDALHRGSPSHQNGAGEGLLSSPVYAHSIGLVNALSGHMTDLERIRDTPIPLSVSRHFSRLLAIHTLLLPIVVAQRLYAQLPLCLAIIGVVTTMLYGVDSFAATLAQPFGLDQQDLPLEKYVADAQREWDEIRSACSADATSLA</sequence>
<dbReference type="GO" id="GO:0005254">
    <property type="term" value="F:chloride channel activity"/>
    <property type="evidence" value="ECO:0007669"/>
    <property type="project" value="InterPro"/>
</dbReference>
<dbReference type="GO" id="GO:0016020">
    <property type="term" value="C:membrane"/>
    <property type="evidence" value="ECO:0007669"/>
    <property type="project" value="UniProtKB-SubCell"/>
</dbReference>
<evidence type="ECO:0000313" key="8">
    <source>
        <dbReference type="EMBL" id="GAK64726.1"/>
    </source>
</evidence>
<keyword evidence="2" id="KW-0813">Transport</keyword>
<keyword evidence="3" id="KW-0812">Transmembrane</keyword>
<proteinExistence type="predicted"/>
<feature type="compositionally biased region" description="Basic and acidic residues" evidence="7">
    <location>
        <begin position="330"/>
        <end position="341"/>
    </location>
</feature>
<keyword evidence="9" id="KW-1185">Reference proteome</keyword>
<evidence type="ECO:0000256" key="7">
    <source>
        <dbReference type="SAM" id="MobiDB-lite"/>
    </source>
</evidence>
<evidence type="ECO:0000256" key="5">
    <source>
        <dbReference type="ARBA" id="ARBA00023065"/>
    </source>
</evidence>
<dbReference type="GeneID" id="26303704"/>
<keyword evidence="4" id="KW-1133">Transmembrane helix</keyword>
<evidence type="ECO:0000256" key="1">
    <source>
        <dbReference type="ARBA" id="ARBA00004141"/>
    </source>
</evidence>
<name>A0A081CDI0_PSEA2</name>
<dbReference type="AlphaFoldDB" id="A0A081CDI0"/>
<dbReference type="HOGENOM" id="CLU_039186_0_0_1"/>
<organism evidence="8">
    <name type="scientific">Pseudozyma antarctica</name>
    <name type="common">Yeast</name>
    <name type="synonym">Candida antarctica</name>
    <dbReference type="NCBI Taxonomy" id="84753"/>
    <lineage>
        <taxon>Eukaryota</taxon>
        <taxon>Fungi</taxon>
        <taxon>Dikarya</taxon>
        <taxon>Basidiomycota</taxon>
        <taxon>Ustilaginomycotina</taxon>
        <taxon>Ustilaginomycetes</taxon>
        <taxon>Ustilaginales</taxon>
        <taxon>Ustilaginaceae</taxon>
        <taxon>Moesziomyces</taxon>
    </lineage>
</organism>
<dbReference type="EMBL" id="DF830073">
    <property type="protein sequence ID" value="GAK64726.1"/>
    <property type="molecule type" value="Genomic_DNA"/>
</dbReference>
<dbReference type="PANTHER" id="PTHR33281">
    <property type="entry name" value="UPF0187 PROTEIN YNEE"/>
    <property type="match status" value="1"/>
</dbReference>
<evidence type="ECO:0000256" key="4">
    <source>
        <dbReference type="ARBA" id="ARBA00022989"/>
    </source>
</evidence>
<dbReference type="PANTHER" id="PTHR33281:SF21">
    <property type="entry name" value="MEMBRANE PROTEIN"/>
    <property type="match status" value="1"/>
</dbReference>
<accession>A0A081CDI0</accession>
<dbReference type="RefSeq" id="XP_014657069.1">
    <property type="nucleotide sequence ID" value="XM_014801583.1"/>
</dbReference>
<dbReference type="InterPro" id="IPR044669">
    <property type="entry name" value="YneE/VCCN1/2-like"/>
</dbReference>
<evidence type="ECO:0000256" key="6">
    <source>
        <dbReference type="ARBA" id="ARBA00023136"/>
    </source>
</evidence>
<dbReference type="Pfam" id="PF25539">
    <property type="entry name" value="Bestrophin_2"/>
    <property type="match status" value="2"/>
</dbReference>
<dbReference type="Proteomes" id="UP000053758">
    <property type="component" value="Unassembled WGS sequence"/>
</dbReference>